<dbReference type="InterPro" id="IPR004154">
    <property type="entry name" value="Anticodon-bd"/>
</dbReference>
<dbReference type="SUPFAM" id="SSF52954">
    <property type="entry name" value="Class II aaRS ABD-related"/>
    <property type="match status" value="1"/>
</dbReference>
<evidence type="ECO:0000259" key="10">
    <source>
        <dbReference type="PROSITE" id="PS50862"/>
    </source>
</evidence>
<dbReference type="InterPro" id="IPR033656">
    <property type="entry name" value="HisRS_anticodon"/>
</dbReference>
<dbReference type="InterPro" id="IPR006195">
    <property type="entry name" value="aa-tRNA-synth_II"/>
</dbReference>
<dbReference type="PROSITE" id="PS50862">
    <property type="entry name" value="AA_TRNA_LIGASE_II"/>
    <property type="match status" value="1"/>
</dbReference>
<evidence type="ECO:0000256" key="4">
    <source>
        <dbReference type="ARBA" id="ARBA00022840"/>
    </source>
</evidence>
<dbReference type="InterPro" id="IPR045864">
    <property type="entry name" value="aa-tRNA-synth_II/BPL/LPL"/>
</dbReference>
<dbReference type="GO" id="GO:0006427">
    <property type="term" value="P:histidyl-tRNA aminoacylation"/>
    <property type="evidence" value="ECO:0007669"/>
    <property type="project" value="UniProtKB-UniRule"/>
</dbReference>
<dbReference type="FunFam" id="3.40.50.800:FF:000012">
    <property type="entry name" value="Histidine--tRNA ligase, cytoplasmic"/>
    <property type="match status" value="1"/>
</dbReference>
<dbReference type="CDD" id="cd00773">
    <property type="entry name" value="HisRS-like_core"/>
    <property type="match status" value="1"/>
</dbReference>
<organism evidence="11 12">
    <name type="scientific">Candidatus Woesebacteria bacterium GW2011_GWA1_37_8</name>
    <dbReference type="NCBI Taxonomy" id="1618546"/>
    <lineage>
        <taxon>Bacteria</taxon>
        <taxon>Candidatus Woeseibacteriota</taxon>
    </lineage>
</organism>
<keyword evidence="8" id="KW-0963">Cytoplasm</keyword>
<dbReference type="SUPFAM" id="SSF55681">
    <property type="entry name" value="Class II aaRS and biotin synthetases"/>
    <property type="match status" value="1"/>
</dbReference>
<reference evidence="11 12" key="1">
    <citation type="journal article" date="2015" name="Nature">
        <title>rRNA introns, odd ribosomes, and small enigmatic genomes across a large radiation of phyla.</title>
        <authorList>
            <person name="Brown C.T."/>
            <person name="Hug L.A."/>
            <person name="Thomas B.C."/>
            <person name="Sharon I."/>
            <person name="Castelle C.J."/>
            <person name="Singh A."/>
            <person name="Wilkins M.J."/>
            <person name="Williams K.H."/>
            <person name="Banfield J.F."/>
        </authorList>
    </citation>
    <scope>NUCLEOTIDE SEQUENCE [LARGE SCALE GENOMIC DNA]</scope>
</reference>
<evidence type="ECO:0000256" key="9">
    <source>
        <dbReference type="PIRSR" id="PIRSR001549-1"/>
    </source>
</evidence>
<dbReference type="Pfam" id="PF13393">
    <property type="entry name" value="tRNA-synt_His"/>
    <property type="match status" value="1"/>
</dbReference>
<feature type="binding site" evidence="9">
    <location>
        <position position="255"/>
    </location>
    <ligand>
        <name>L-histidine</name>
        <dbReference type="ChEBI" id="CHEBI:57595"/>
    </ligand>
</feature>
<dbReference type="AlphaFoldDB" id="A0A0G0I2X8"/>
<accession>A0A0G0I2X8</accession>
<dbReference type="InterPro" id="IPR004516">
    <property type="entry name" value="HisRS/HisZ"/>
</dbReference>
<evidence type="ECO:0000256" key="5">
    <source>
        <dbReference type="ARBA" id="ARBA00022917"/>
    </source>
</evidence>
<evidence type="ECO:0000256" key="1">
    <source>
        <dbReference type="ARBA" id="ARBA00008226"/>
    </source>
</evidence>
<keyword evidence="2 8" id="KW-0436">Ligase</keyword>
<feature type="binding site" evidence="9">
    <location>
        <position position="129"/>
    </location>
    <ligand>
        <name>L-histidine</name>
        <dbReference type="ChEBI" id="CHEBI:57595"/>
    </ligand>
</feature>
<feature type="binding site" evidence="9">
    <location>
        <position position="111"/>
    </location>
    <ligand>
        <name>L-histidine</name>
        <dbReference type="ChEBI" id="CHEBI:57595"/>
    </ligand>
</feature>
<protein>
    <recommendedName>
        <fullName evidence="8">Histidine--tRNA ligase</fullName>
        <ecNumber evidence="8">6.1.1.21</ecNumber>
    </recommendedName>
    <alternativeName>
        <fullName evidence="8">Histidyl-tRNA synthetase</fullName>
        <shortName evidence="8">HisRS</shortName>
    </alternativeName>
</protein>
<evidence type="ECO:0000256" key="3">
    <source>
        <dbReference type="ARBA" id="ARBA00022741"/>
    </source>
</evidence>
<dbReference type="InterPro" id="IPR041715">
    <property type="entry name" value="HisRS-like_core"/>
</dbReference>
<feature type="binding site" evidence="9">
    <location>
        <begin position="81"/>
        <end position="83"/>
    </location>
    <ligand>
        <name>L-histidine</name>
        <dbReference type="ChEBI" id="CHEBI:57595"/>
    </ligand>
</feature>
<evidence type="ECO:0000313" key="11">
    <source>
        <dbReference type="EMBL" id="KKQ45290.1"/>
    </source>
</evidence>
<dbReference type="PATRIC" id="fig|1618546.3.peg.497"/>
<evidence type="ECO:0000256" key="8">
    <source>
        <dbReference type="HAMAP-Rule" id="MF_00127"/>
    </source>
</evidence>
<sequence>MDNNLLQPLKGFRDFLPEDAKKRSFAIDNIKSTFELYGFEPLETPALEYESLLLGKYGDEADKLIYRFEDEGGRRVALRYDQTVPTARILASYKQQLPMPWKRYQIQPVWRAEKPQRGRFREFFQCDADIYGTTSPLADAEIVALANALFQNLGFRDFKIYINDRNILFDVIGFVKIPPELQFSVIASIDKLDRKSEEEVASELIAKGIDTNTVKHLFEHLKTVKPTQKLQEVLDLSQNLGVNKERLFFEPRLARGLDYYTSTIFEVKIDDYPAGSVLGGGRYDNLIDTLCSVDIPAVGFALGFDRTIEALDMFGLFPKEKTYTKVLVSVFNKDLADEAAMVAANLRGNGIETEIFPSYEVKLEKQLKYADKKQIPWLVVVGPEEVNKNKVVLKNLNTGKQTEEKLSDLPEKIS</sequence>
<keyword evidence="3 8" id="KW-0547">Nucleotide-binding</keyword>
<dbReference type="Proteomes" id="UP000034603">
    <property type="component" value="Unassembled WGS sequence"/>
</dbReference>
<dbReference type="GO" id="GO:0005524">
    <property type="term" value="F:ATP binding"/>
    <property type="evidence" value="ECO:0007669"/>
    <property type="project" value="UniProtKB-UniRule"/>
</dbReference>
<dbReference type="InterPro" id="IPR036621">
    <property type="entry name" value="Anticodon-bd_dom_sf"/>
</dbReference>
<dbReference type="NCBIfam" id="TIGR00442">
    <property type="entry name" value="hisS"/>
    <property type="match status" value="1"/>
</dbReference>
<evidence type="ECO:0000313" key="12">
    <source>
        <dbReference type="Proteomes" id="UP000034603"/>
    </source>
</evidence>
<keyword evidence="6 8" id="KW-0030">Aminoacyl-tRNA synthetase</keyword>
<comment type="similarity">
    <text evidence="1 8">Belongs to the class-II aminoacyl-tRNA synthetase family.</text>
</comment>
<keyword evidence="5 8" id="KW-0648">Protein biosynthesis</keyword>
<dbReference type="EMBL" id="LBTR01000017">
    <property type="protein sequence ID" value="KKQ45290.1"/>
    <property type="molecule type" value="Genomic_DNA"/>
</dbReference>
<feature type="domain" description="Aminoacyl-transfer RNA synthetases class-II family profile" evidence="10">
    <location>
        <begin position="30"/>
        <end position="311"/>
    </location>
</feature>
<dbReference type="PANTHER" id="PTHR11476">
    <property type="entry name" value="HISTIDYL-TRNA SYNTHETASE"/>
    <property type="match status" value="1"/>
</dbReference>
<evidence type="ECO:0000256" key="7">
    <source>
        <dbReference type="ARBA" id="ARBA00047639"/>
    </source>
</evidence>
<comment type="catalytic activity">
    <reaction evidence="7 8">
        <text>tRNA(His) + L-histidine + ATP = L-histidyl-tRNA(His) + AMP + diphosphate + H(+)</text>
        <dbReference type="Rhea" id="RHEA:17313"/>
        <dbReference type="Rhea" id="RHEA-COMP:9665"/>
        <dbReference type="Rhea" id="RHEA-COMP:9689"/>
        <dbReference type="ChEBI" id="CHEBI:15378"/>
        <dbReference type="ChEBI" id="CHEBI:30616"/>
        <dbReference type="ChEBI" id="CHEBI:33019"/>
        <dbReference type="ChEBI" id="CHEBI:57595"/>
        <dbReference type="ChEBI" id="CHEBI:78442"/>
        <dbReference type="ChEBI" id="CHEBI:78527"/>
        <dbReference type="ChEBI" id="CHEBI:456215"/>
        <dbReference type="EC" id="6.1.1.21"/>
    </reaction>
</comment>
<feature type="binding site" evidence="9">
    <location>
        <begin position="259"/>
        <end position="260"/>
    </location>
    <ligand>
        <name>L-histidine</name>
        <dbReference type="ChEBI" id="CHEBI:57595"/>
    </ligand>
</feature>
<name>A0A0G0I2X8_9BACT</name>
<comment type="caution">
    <text evidence="11">The sequence shown here is derived from an EMBL/GenBank/DDBJ whole genome shotgun (WGS) entry which is preliminary data.</text>
</comment>
<dbReference type="GO" id="GO:0005737">
    <property type="term" value="C:cytoplasm"/>
    <property type="evidence" value="ECO:0007669"/>
    <property type="project" value="UniProtKB-SubCell"/>
</dbReference>
<feature type="binding site" evidence="9">
    <location>
        <position position="125"/>
    </location>
    <ligand>
        <name>L-histidine</name>
        <dbReference type="ChEBI" id="CHEBI:57595"/>
    </ligand>
</feature>
<gene>
    <name evidence="8" type="primary">hisS</name>
    <name evidence="11" type="ORF">US62_C0017G0009</name>
</gene>
<comment type="subunit">
    <text evidence="8">Homodimer.</text>
</comment>
<keyword evidence="4 8" id="KW-0067">ATP-binding</keyword>
<dbReference type="PIRSF" id="PIRSF001549">
    <property type="entry name" value="His-tRNA_synth"/>
    <property type="match status" value="1"/>
</dbReference>
<dbReference type="CDD" id="cd00859">
    <property type="entry name" value="HisRS_anticodon"/>
    <property type="match status" value="1"/>
</dbReference>
<dbReference type="GO" id="GO:0004821">
    <property type="term" value="F:histidine-tRNA ligase activity"/>
    <property type="evidence" value="ECO:0007669"/>
    <property type="project" value="UniProtKB-UniRule"/>
</dbReference>
<dbReference type="Pfam" id="PF03129">
    <property type="entry name" value="HGTP_anticodon"/>
    <property type="match status" value="1"/>
</dbReference>
<dbReference type="Gene3D" id="3.40.50.800">
    <property type="entry name" value="Anticodon-binding domain"/>
    <property type="match status" value="1"/>
</dbReference>
<dbReference type="PANTHER" id="PTHR11476:SF7">
    <property type="entry name" value="HISTIDINE--TRNA LIGASE"/>
    <property type="match status" value="1"/>
</dbReference>
<evidence type="ECO:0000256" key="6">
    <source>
        <dbReference type="ARBA" id="ARBA00023146"/>
    </source>
</evidence>
<dbReference type="EC" id="6.1.1.21" evidence="8"/>
<evidence type="ECO:0000256" key="2">
    <source>
        <dbReference type="ARBA" id="ARBA00022598"/>
    </source>
</evidence>
<proteinExistence type="inferred from homology"/>
<comment type="subcellular location">
    <subcellularLocation>
        <location evidence="8">Cytoplasm</location>
    </subcellularLocation>
</comment>
<dbReference type="HAMAP" id="MF_00127">
    <property type="entry name" value="His_tRNA_synth"/>
    <property type="match status" value="1"/>
</dbReference>
<dbReference type="Gene3D" id="3.30.930.10">
    <property type="entry name" value="Bira Bifunctional Protein, Domain 2"/>
    <property type="match status" value="1"/>
</dbReference>
<dbReference type="InterPro" id="IPR015807">
    <property type="entry name" value="His-tRNA-ligase"/>
</dbReference>